<dbReference type="GO" id="GO:0005739">
    <property type="term" value="C:mitochondrion"/>
    <property type="evidence" value="ECO:0007669"/>
    <property type="project" value="TreeGrafter"/>
</dbReference>
<comment type="cofactor">
    <cofactor evidence="1">
        <name>FAD</name>
        <dbReference type="ChEBI" id="CHEBI:57692"/>
    </cofactor>
</comment>
<evidence type="ECO:0000256" key="7">
    <source>
        <dbReference type="ARBA" id="ARBA00039639"/>
    </source>
</evidence>
<dbReference type="InterPro" id="IPR051264">
    <property type="entry name" value="FAD-oxidored/transferase_4"/>
</dbReference>
<dbReference type="Pfam" id="PF02913">
    <property type="entry name" value="FAD-oxidase_C"/>
    <property type="match status" value="1"/>
</dbReference>
<protein>
    <recommendedName>
        <fullName evidence="7">D-2-hydroxyglutarate dehydrogenase, mitochondrial</fullName>
        <ecNumber evidence="6">1.1.99.39</ecNumber>
    </recommendedName>
</protein>
<comment type="similarity">
    <text evidence="2">Belongs to the FAD-binding oxidoreductase/transferase type 4 family.</text>
</comment>
<evidence type="ECO:0000256" key="9">
    <source>
        <dbReference type="ARBA" id="ARBA00049267"/>
    </source>
</evidence>
<keyword evidence="3" id="KW-0285">Flavoprotein</keyword>
<evidence type="ECO:0000313" key="11">
    <source>
        <dbReference type="EMBL" id="PIK32941.1"/>
    </source>
</evidence>
<accession>A0A2G8JB27</accession>
<comment type="function">
    <text evidence="8">Catalyzes the oxidation of D-2-hydroxyglutarate (D-2-HG) to alpha-ketoglutarate. Also catalyzes the oxidation of other D-2-hydroxyacids, such as D-malate (D-MAL) and D-lactate (D-LAC). Exhibits high activities towards D-2-HG and D-MAL but a very weak activity towards D-LAC.</text>
</comment>
<dbReference type="PANTHER" id="PTHR43716">
    <property type="entry name" value="D-2-HYDROXYGLUTARATE DEHYDROGENASE, MITOCHONDRIAL"/>
    <property type="match status" value="1"/>
</dbReference>
<comment type="catalytic activity">
    <reaction evidence="9">
        <text>(R)-malate + A = oxaloacetate + AH2</text>
        <dbReference type="Rhea" id="RHEA:67460"/>
        <dbReference type="ChEBI" id="CHEBI:13193"/>
        <dbReference type="ChEBI" id="CHEBI:15588"/>
        <dbReference type="ChEBI" id="CHEBI:16452"/>
        <dbReference type="ChEBI" id="CHEBI:17499"/>
    </reaction>
    <physiologicalReaction direction="left-to-right" evidence="9">
        <dbReference type="Rhea" id="RHEA:67461"/>
    </physiologicalReaction>
</comment>
<dbReference type="SUPFAM" id="SSF55103">
    <property type="entry name" value="FAD-linked oxidases, C-terminal domain"/>
    <property type="match status" value="1"/>
</dbReference>
<sequence length="196" mass="22479">MIVATAGSNRRHDDEKMDAFLSQLKKEGAIQNGFKESRAEEMKHLWSYRERIAVALKREGICYKYDITLPHEKFFDVITELRGVLHPNSPCVVGYGHLAEGDIHLNVITPQLDKEIQEKVEGFLYPWIQNLRGSISSEHGLGIQRRDEIVYSKSPKGVEVMRKVKLTFDPKGILNPYKVLPSWMDSELAQRTLSKL</sequence>
<evidence type="ECO:0000256" key="1">
    <source>
        <dbReference type="ARBA" id="ARBA00001974"/>
    </source>
</evidence>
<organism evidence="11 12">
    <name type="scientific">Stichopus japonicus</name>
    <name type="common">Sea cucumber</name>
    <dbReference type="NCBI Taxonomy" id="307972"/>
    <lineage>
        <taxon>Eukaryota</taxon>
        <taxon>Metazoa</taxon>
        <taxon>Echinodermata</taxon>
        <taxon>Eleutherozoa</taxon>
        <taxon>Echinozoa</taxon>
        <taxon>Holothuroidea</taxon>
        <taxon>Aspidochirotacea</taxon>
        <taxon>Aspidochirotida</taxon>
        <taxon>Stichopodidae</taxon>
        <taxon>Apostichopus</taxon>
    </lineage>
</organism>
<evidence type="ECO:0000256" key="4">
    <source>
        <dbReference type="ARBA" id="ARBA00022827"/>
    </source>
</evidence>
<evidence type="ECO:0000256" key="5">
    <source>
        <dbReference type="ARBA" id="ARBA00023002"/>
    </source>
</evidence>
<dbReference type="InterPro" id="IPR016164">
    <property type="entry name" value="FAD-linked_Oxase-like_C"/>
</dbReference>
<name>A0A2G8JB27_STIJA</name>
<dbReference type="InterPro" id="IPR016171">
    <property type="entry name" value="Vanillyl_alc_oxidase_C-sub2"/>
</dbReference>
<dbReference type="InterPro" id="IPR004113">
    <property type="entry name" value="FAD-bd_oxidored_4_C"/>
</dbReference>
<reference evidence="11 12" key="1">
    <citation type="journal article" date="2017" name="PLoS Biol.">
        <title>The sea cucumber genome provides insights into morphological evolution and visceral regeneration.</title>
        <authorList>
            <person name="Zhang X."/>
            <person name="Sun L."/>
            <person name="Yuan J."/>
            <person name="Sun Y."/>
            <person name="Gao Y."/>
            <person name="Zhang L."/>
            <person name="Li S."/>
            <person name="Dai H."/>
            <person name="Hamel J.F."/>
            <person name="Liu C."/>
            <person name="Yu Y."/>
            <person name="Liu S."/>
            <person name="Lin W."/>
            <person name="Guo K."/>
            <person name="Jin S."/>
            <person name="Xu P."/>
            <person name="Storey K.B."/>
            <person name="Huan P."/>
            <person name="Zhang T."/>
            <person name="Zhou Y."/>
            <person name="Zhang J."/>
            <person name="Lin C."/>
            <person name="Li X."/>
            <person name="Xing L."/>
            <person name="Huo D."/>
            <person name="Sun M."/>
            <person name="Wang L."/>
            <person name="Mercier A."/>
            <person name="Li F."/>
            <person name="Yang H."/>
            <person name="Xiang J."/>
        </authorList>
    </citation>
    <scope>NUCLEOTIDE SEQUENCE [LARGE SCALE GENOMIC DNA]</scope>
    <source>
        <strain evidence="11">Shaxun</strain>
        <tissue evidence="11">Muscle</tissue>
    </source>
</reference>
<dbReference type="EC" id="1.1.99.39" evidence="6"/>
<keyword evidence="5" id="KW-0560">Oxidoreductase</keyword>
<dbReference type="Gene3D" id="3.30.70.2740">
    <property type="match status" value="1"/>
</dbReference>
<evidence type="ECO:0000259" key="10">
    <source>
        <dbReference type="Pfam" id="PF02913"/>
    </source>
</evidence>
<dbReference type="FunFam" id="1.10.45.10:FF:000001">
    <property type="entry name" value="D-lactate dehydrogenase mitochondrial"/>
    <property type="match status" value="1"/>
</dbReference>
<evidence type="ECO:0000313" key="12">
    <source>
        <dbReference type="Proteomes" id="UP000230750"/>
    </source>
</evidence>
<proteinExistence type="inferred from homology"/>
<evidence type="ECO:0000256" key="8">
    <source>
        <dbReference type="ARBA" id="ARBA00045410"/>
    </source>
</evidence>
<dbReference type="Gene3D" id="3.30.70.2190">
    <property type="match status" value="1"/>
</dbReference>
<dbReference type="Proteomes" id="UP000230750">
    <property type="component" value="Unassembled WGS sequence"/>
</dbReference>
<gene>
    <name evidence="11" type="ORF">BSL78_30247</name>
</gene>
<evidence type="ECO:0000256" key="2">
    <source>
        <dbReference type="ARBA" id="ARBA00008000"/>
    </source>
</evidence>
<keyword evidence="12" id="KW-1185">Reference proteome</keyword>
<dbReference type="EMBL" id="MRZV01002927">
    <property type="protein sequence ID" value="PIK32941.1"/>
    <property type="molecule type" value="Genomic_DNA"/>
</dbReference>
<dbReference type="GO" id="GO:0051990">
    <property type="term" value="F:(R)-2-hydroxyglutarate dehydrogenase activity"/>
    <property type="evidence" value="ECO:0007669"/>
    <property type="project" value="UniProtKB-EC"/>
</dbReference>
<dbReference type="OrthoDB" id="5332616at2759"/>
<evidence type="ECO:0000256" key="6">
    <source>
        <dbReference type="ARBA" id="ARBA00039003"/>
    </source>
</evidence>
<dbReference type="Gene3D" id="1.10.45.10">
    <property type="entry name" value="Vanillyl-alcohol Oxidase, Chain A, domain 4"/>
    <property type="match status" value="1"/>
</dbReference>
<dbReference type="PANTHER" id="PTHR43716:SF1">
    <property type="entry name" value="D-2-HYDROXYGLUTARATE DEHYDROGENASE, MITOCHONDRIAL"/>
    <property type="match status" value="1"/>
</dbReference>
<dbReference type="STRING" id="307972.A0A2G8JB27"/>
<dbReference type="GO" id="GO:0050660">
    <property type="term" value="F:flavin adenine dinucleotide binding"/>
    <property type="evidence" value="ECO:0007669"/>
    <property type="project" value="InterPro"/>
</dbReference>
<comment type="caution">
    <text evidence="11">The sequence shown here is derived from an EMBL/GenBank/DDBJ whole genome shotgun (WGS) entry which is preliminary data.</text>
</comment>
<dbReference type="AlphaFoldDB" id="A0A2G8JB27"/>
<feature type="domain" description="FAD-binding oxidoreductase/transferase type 4 C-terminal" evidence="10">
    <location>
        <begin position="2"/>
        <end position="179"/>
    </location>
</feature>
<evidence type="ECO:0000256" key="3">
    <source>
        <dbReference type="ARBA" id="ARBA00022630"/>
    </source>
</evidence>
<keyword evidence="4" id="KW-0274">FAD</keyword>